<keyword evidence="3" id="KW-0597">Phosphoprotein</keyword>
<organism evidence="11 12">
    <name type="scientific">Neorhizobium galegae bv. officinalis bv. officinalis str. HAMBI 1141</name>
    <dbReference type="NCBI Taxonomy" id="1028801"/>
    <lineage>
        <taxon>Bacteria</taxon>
        <taxon>Pseudomonadati</taxon>
        <taxon>Pseudomonadota</taxon>
        <taxon>Alphaproteobacteria</taxon>
        <taxon>Hyphomicrobiales</taxon>
        <taxon>Rhizobiaceae</taxon>
        <taxon>Rhizobium/Agrobacterium group</taxon>
        <taxon>Neorhizobium</taxon>
    </lineage>
</organism>
<dbReference type="PATRIC" id="fig|1028801.3.peg.5153"/>
<keyword evidence="8" id="KW-0902">Two-component regulatory system</keyword>
<dbReference type="Proteomes" id="UP000028186">
    <property type="component" value="Plasmid pHAMBI1141a"/>
</dbReference>
<evidence type="ECO:0000313" key="11">
    <source>
        <dbReference type="EMBL" id="CDN57389.1"/>
    </source>
</evidence>
<evidence type="ECO:0000313" key="12">
    <source>
        <dbReference type="Proteomes" id="UP000028186"/>
    </source>
</evidence>
<keyword evidence="11" id="KW-0614">Plasmid</keyword>
<dbReference type="Pfam" id="PF02518">
    <property type="entry name" value="HATPase_c"/>
    <property type="match status" value="1"/>
</dbReference>
<dbReference type="PROSITE" id="PS50109">
    <property type="entry name" value="HIS_KIN"/>
    <property type="match status" value="1"/>
</dbReference>
<dbReference type="InterPro" id="IPR050482">
    <property type="entry name" value="Sensor_HK_TwoCompSys"/>
</dbReference>
<dbReference type="CDD" id="cd16917">
    <property type="entry name" value="HATPase_UhpB-NarQ-NarX-like"/>
    <property type="match status" value="1"/>
</dbReference>
<dbReference type="Pfam" id="PF07730">
    <property type="entry name" value="HisKA_3"/>
    <property type="match status" value="1"/>
</dbReference>
<evidence type="ECO:0000256" key="9">
    <source>
        <dbReference type="SAM" id="Phobius"/>
    </source>
</evidence>
<comment type="catalytic activity">
    <reaction evidence="1">
        <text>ATP + protein L-histidine = ADP + protein N-phospho-L-histidine.</text>
        <dbReference type="EC" id="2.7.13.3"/>
    </reaction>
</comment>
<reference evidence="12" key="1">
    <citation type="journal article" date="2014" name="BMC Genomics">
        <title>Genome sequencing of two Neorhizobium galegae strains reveals a noeT gene responsible for the unusual acetylation of the nodulation factors.</title>
        <authorList>
            <person name="Osterman J."/>
            <person name="Marsh J."/>
            <person name="Laine P.K."/>
            <person name="Zeng Z."/>
            <person name="Alatalo E."/>
            <person name="Sullivan J.T."/>
            <person name="Young J.P."/>
            <person name="Thomas-Oates J."/>
            <person name="Paulin L."/>
            <person name="Lindstrom K."/>
        </authorList>
    </citation>
    <scope>NUCLEOTIDE SEQUENCE [LARGE SCALE GENOMIC DNA]</scope>
    <source>
        <strain evidence="12">HAMBI 1141</strain>
        <plasmid evidence="12">II</plasmid>
    </source>
</reference>
<dbReference type="PANTHER" id="PTHR24421:SF10">
    <property type="entry name" value="NITRATE_NITRITE SENSOR PROTEIN NARQ"/>
    <property type="match status" value="1"/>
</dbReference>
<dbReference type="PANTHER" id="PTHR24421">
    <property type="entry name" value="NITRATE/NITRITE SENSOR PROTEIN NARX-RELATED"/>
    <property type="match status" value="1"/>
</dbReference>
<dbReference type="SUPFAM" id="SSF55874">
    <property type="entry name" value="ATPase domain of HSP90 chaperone/DNA topoisomerase II/histidine kinase"/>
    <property type="match status" value="1"/>
</dbReference>
<keyword evidence="5" id="KW-0547">Nucleotide-binding</keyword>
<dbReference type="Gene3D" id="3.30.565.10">
    <property type="entry name" value="Histidine kinase-like ATPase, C-terminal domain"/>
    <property type="match status" value="1"/>
</dbReference>
<accession>A0A068TH33</accession>
<dbReference type="HOGENOM" id="CLU_591697_0_0_5"/>
<evidence type="ECO:0000256" key="2">
    <source>
        <dbReference type="ARBA" id="ARBA00012438"/>
    </source>
</evidence>
<evidence type="ECO:0000256" key="8">
    <source>
        <dbReference type="ARBA" id="ARBA00023012"/>
    </source>
</evidence>
<keyword evidence="4" id="KW-0808">Transferase</keyword>
<dbReference type="eggNOG" id="COG4585">
    <property type="taxonomic scope" value="Bacteria"/>
</dbReference>
<protein>
    <recommendedName>
        <fullName evidence="2">histidine kinase</fullName>
        <ecNumber evidence="2">2.7.13.3</ecNumber>
    </recommendedName>
</protein>
<proteinExistence type="predicted"/>
<feature type="domain" description="Histidine kinase" evidence="10">
    <location>
        <begin position="285"/>
        <end position="464"/>
    </location>
</feature>
<keyword evidence="9" id="KW-0812">Transmembrane</keyword>
<dbReference type="KEGG" id="ngl:RG1141_PA05540"/>
<dbReference type="InterPro" id="IPR005467">
    <property type="entry name" value="His_kinase_dom"/>
</dbReference>
<evidence type="ECO:0000256" key="1">
    <source>
        <dbReference type="ARBA" id="ARBA00000085"/>
    </source>
</evidence>
<gene>
    <name evidence="11" type="ORF">RG1141_PA05540</name>
</gene>
<dbReference type="GO" id="GO:0016020">
    <property type="term" value="C:membrane"/>
    <property type="evidence" value="ECO:0007669"/>
    <property type="project" value="InterPro"/>
</dbReference>
<evidence type="ECO:0000256" key="3">
    <source>
        <dbReference type="ARBA" id="ARBA00022553"/>
    </source>
</evidence>
<dbReference type="SMART" id="SM00387">
    <property type="entry name" value="HATPase_c"/>
    <property type="match status" value="1"/>
</dbReference>
<evidence type="ECO:0000259" key="10">
    <source>
        <dbReference type="PROSITE" id="PS50109"/>
    </source>
</evidence>
<dbReference type="GO" id="GO:0000155">
    <property type="term" value="F:phosphorelay sensor kinase activity"/>
    <property type="evidence" value="ECO:0007669"/>
    <property type="project" value="InterPro"/>
</dbReference>
<feature type="transmembrane region" description="Helical" evidence="9">
    <location>
        <begin position="21"/>
        <end position="40"/>
    </location>
</feature>
<dbReference type="InterPro" id="IPR011712">
    <property type="entry name" value="Sig_transdc_His_kin_sub3_dim/P"/>
</dbReference>
<sequence>MLMRLGGILDRWNDQSLARQFLLAGGLVAFAAMLLVGAYVTSVIEATVTRNSAASTALYVDSIIAPLLPDMKTNQTLDDVTTRALDETFGQGALGGQVISFKLWRRDGTVLYATDKSMIGQKYGPSDNLRTAFSGQMVARFGPAEDPESNFERSTGLSLLEIYNPILQPWSGEVVAVSEFYEVAGDFQRSLYQAQLRSWGAVAGVTLAFFLILSAIVFRGSRTIDHQRQALTQRVAELSDLLSQNEALHARAQRASRRATALNESYLRRLGADLHDGPAQLVAYAALRVDSRLLTDPATSPTAREEEVTTIKARLDEAMDEIRSICSGLVLPQIEAAELPNVLRRAVNAHRQRTGVDVALKTSSRSRPLSPSAKICIYRFVQEALNNGFRHGGGLDQSVRQSFDNGNVVVEVGDRGPGFDPQRIRPEGLGLAGLRERIESLGGTFAITSSKDGTTVRMSLNTHEMEQA</sequence>
<dbReference type="GO" id="GO:0046983">
    <property type="term" value="F:protein dimerization activity"/>
    <property type="evidence" value="ECO:0007669"/>
    <property type="project" value="InterPro"/>
</dbReference>
<evidence type="ECO:0000256" key="7">
    <source>
        <dbReference type="ARBA" id="ARBA00022840"/>
    </source>
</evidence>
<feature type="transmembrane region" description="Helical" evidence="9">
    <location>
        <begin position="199"/>
        <end position="218"/>
    </location>
</feature>
<dbReference type="AlphaFoldDB" id="A0A068TH33"/>
<keyword evidence="9" id="KW-1133">Transmembrane helix</keyword>
<dbReference type="EC" id="2.7.13.3" evidence="2"/>
<keyword evidence="9" id="KW-0472">Membrane</keyword>
<dbReference type="InterPro" id="IPR003594">
    <property type="entry name" value="HATPase_dom"/>
</dbReference>
<name>A0A068TH33_NEOGA</name>
<keyword evidence="6 11" id="KW-0418">Kinase</keyword>
<dbReference type="EMBL" id="HG938356">
    <property type="protein sequence ID" value="CDN57389.1"/>
    <property type="molecule type" value="Genomic_DNA"/>
</dbReference>
<evidence type="ECO:0000256" key="6">
    <source>
        <dbReference type="ARBA" id="ARBA00022777"/>
    </source>
</evidence>
<evidence type="ECO:0000256" key="4">
    <source>
        <dbReference type="ARBA" id="ARBA00022679"/>
    </source>
</evidence>
<dbReference type="InterPro" id="IPR036890">
    <property type="entry name" value="HATPase_C_sf"/>
</dbReference>
<dbReference type="GO" id="GO:0005524">
    <property type="term" value="F:ATP binding"/>
    <property type="evidence" value="ECO:0007669"/>
    <property type="project" value="UniProtKB-KW"/>
</dbReference>
<evidence type="ECO:0000256" key="5">
    <source>
        <dbReference type="ARBA" id="ARBA00022741"/>
    </source>
</evidence>
<geneLocation type="plasmid" evidence="12">
    <name>II</name>
</geneLocation>
<keyword evidence="7" id="KW-0067">ATP-binding</keyword>